<name>A0ABR8PTU1_9CLOT</name>
<dbReference type="InterPro" id="IPR000595">
    <property type="entry name" value="cNMP-bd_dom"/>
</dbReference>
<reference evidence="6 7" key="1">
    <citation type="submission" date="2020-08" db="EMBL/GenBank/DDBJ databases">
        <title>A Genomic Blueprint of the Chicken Gut Microbiome.</title>
        <authorList>
            <person name="Gilroy R."/>
            <person name="Ravi A."/>
            <person name="Getino M."/>
            <person name="Pursley I."/>
            <person name="Horton D.L."/>
            <person name="Alikhan N.-F."/>
            <person name="Baker D."/>
            <person name="Gharbi K."/>
            <person name="Hall N."/>
            <person name="Watson M."/>
            <person name="Adriaenssens E.M."/>
            <person name="Foster-Nyarko E."/>
            <person name="Jarju S."/>
            <person name="Secka A."/>
            <person name="Antonio M."/>
            <person name="Oren A."/>
            <person name="Chaudhuri R."/>
            <person name="La Ragione R.M."/>
            <person name="Hildebrand F."/>
            <person name="Pallen M.J."/>
        </authorList>
    </citation>
    <scope>NUCLEOTIDE SEQUENCE [LARGE SCALE GENOMIC DNA]</scope>
    <source>
        <strain evidence="6 7">Sa3CVN1</strain>
    </source>
</reference>
<keyword evidence="2" id="KW-0238">DNA-binding</keyword>
<dbReference type="RefSeq" id="WP_143315178.1">
    <property type="nucleotide sequence ID" value="NZ_JACSRA010000012.1"/>
</dbReference>
<evidence type="ECO:0000313" key="7">
    <source>
        <dbReference type="Proteomes" id="UP000627781"/>
    </source>
</evidence>
<dbReference type="Pfam" id="PF00027">
    <property type="entry name" value="cNMP_binding"/>
    <property type="match status" value="1"/>
</dbReference>
<evidence type="ECO:0000256" key="1">
    <source>
        <dbReference type="ARBA" id="ARBA00023015"/>
    </source>
</evidence>
<dbReference type="Gene3D" id="2.60.120.10">
    <property type="entry name" value="Jelly Rolls"/>
    <property type="match status" value="1"/>
</dbReference>
<dbReference type="CDD" id="cd00038">
    <property type="entry name" value="CAP_ED"/>
    <property type="match status" value="1"/>
</dbReference>
<dbReference type="SUPFAM" id="SSF46785">
    <property type="entry name" value="Winged helix' DNA-binding domain"/>
    <property type="match status" value="1"/>
</dbReference>
<organism evidence="6 7">
    <name type="scientific">Clostridium cibarium</name>
    <dbReference type="NCBI Taxonomy" id="2762247"/>
    <lineage>
        <taxon>Bacteria</taxon>
        <taxon>Bacillati</taxon>
        <taxon>Bacillota</taxon>
        <taxon>Clostridia</taxon>
        <taxon>Eubacteriales</taxon>
        <taxon>Clostridiaceae</taxon>
        <taxon>Clostridium</taxon>
    </lineage>
</organism>
<evidence type="ECO:0000313" key="6">
    <source>
        <dbReference type="EMBL" id="MBD7911558.1"/>
    </source>
</evidence>
<dbReference type="InterPro" id="IPR018490">
    <property type="entry name" value="cNMP-bd_dom_sf"/>
</dbReference>
<keyword evidence="3" id="KW-0804">Transcription</keyword>
<dbReference type="Pfam" id="PF13545">
    <property type="entry name" value="HTH_Crp_2"/>
    <property type="match status" value="1"/>
</dbReference>
<dbReference type="PROSITE" id="PS50042">
    <property type="entry name" value="CNMP_BINDING_3"/>
    <property type="match status" value="1"/>
</dbReference>
<dbReference type="InterPro" id="IPR012318">
    <property type="entry name" value="HTH_CRP"/>
</dbReference>
<evidence type="ECO:0000259" key="5">
    <source>
        <dbReference type="PROSITE" id="PS51063"/>
    </source>
</evidence>
<gene>
    <name evidence="6" type="ORF">H9661_09335</name>
</gene>
<feature type="domain" description="Cyclic nucleotide-binding" evidence="4">
    <location>
        <begin position="12"/>
        <end position="117"/>
    </location>
</feature>
<dbReference type="SMART" id="SM00100">
    <property type="entry name" value="cNMP"/>
    <property type="match status" value="1"/>
</dbReference>
<dbReference type="EMBL" id="JACSRA010000012">
    <property type="protein sequence ID" value="MBD7911558.1"/>
    <property type="molecule type" value="Genomic_DNA"/>
</dbReference>
<dbReference type="InterPro" id="IPR014710">
    <property type="entry name" value="RmlC-like_jellyroll"/>
</dbReference>
<keyword evidence="1" id="KW-0805">Transcription regulation</keyword>
<dbReference type="InterPro" id="IPR036390">
    <property type="entry name" value="WH_DNA-bd_sf"/>
</dbReference>
<evidence type="ECO:0000256" key="3">
    <source>
        <dbReference type="ARBA" id="ARBA00023163"/>
    </source>
</evidence>
<dbReference type="PANTHER" id="PTHR24567">
    <property type="entry name" value="CRP FAMILY TRANSCRIPTIONAL REGULATORY PROTEIN"/>
    <property type="match status" value="1"/>
</dbReference>
<dbReference type="SUPFAM" id="SSF51206">
    <property type="entry name" value="cAMP-binding domain-like"/>
    <property type="match status" value="1"/>
</dbReference>
<comment type="caution">
    <text evidence="6">The sequence shown here is derived from an EMBL/GenBank/DDBJ whole genome shotgun (WGS) entry which is preliminary data.</text>
</comment>
<keyword evidence="7" id="KW-1185">Reference proteome</keyword>
<dbReference type="SMART" id="SM00419">
    <property type="entry name" value="HTH_CRP"/>
    <property type="match status" value="1"/>
</dbReference>
<accession>A0ABR8PTU1</accession>
<dbReference type="InterPro" id="IPR050397">
    <property type="entry name" value="Env_Response_Regulators"/>
</dbReference>
<sequence length="225" mass="25842">MKIVKALKGNELFKNMKEEKIEEIISKITYHEREYHRGEVIAHEDEKCNSLGLIISGCIEIIRLYSSGKSITIQKLGVGDVFGEALVFSSHGNYPATIEAVEKTNIIFINKEEVLKLCLEEKLILENFMTLLSDKVFMLNGKIKSISFKSLKQRVINYLIQKSRTQKSLVIKLKDSKESIAAYLGMPRPSLSRELIKLRDEELITFDRNTITILNIDDLEEELFE</sequence>
<dbReference type="PROSITE" id="PS51063">
    <property type="entry name" value="HTH_CRP_2"/>
    <property type="match status" value="1"/>
</dbReference>
<protein>
    <submittedName>
        <fullName evidence="6">Crp/Fnr family transcriptional regulator</fullName>
    </submittedName>
</protein>
<feature type="domain" description="HTH crp-type" evidence="5">
    <location>
        <begin position="149"/>
        <end position="217"/>
    </location>
</feature>
<evidence type="ECO:0000259" key="4">
    <source>
        <dbReference type="PROSITE" id="PS50042"/>
    </source>
</evidence>
<proteinExistence type="predicted"/>
<dbReference type="PANTHER" id="PTHR24567:SF58">
    <property type="entry name" value="CYCLIC AMP-BINDING REGULATORY PROTEIN"/>
    <property type="match status" value="1"/>
</dbReference>
<evidence type="ECO:0000256" key="2">
    <source>
        <dbReference type="ARBA" id="ARBA00023125"/>
    </source>
</evidence>
<dbReference type="Proteomes" id="UP000627781">
    <property type="component" value="Unassembled WGS sequence"/>
</dbReference>